<dbReference type="Proteomes" id="UP000034112">
    <property type="component" value="Unassembled WGS sequence"/>
</dbReference>
<evidence type="ECO:0000313" key="6">
    <source>
        <dbReference type="EMBL" id="KKP05776.1"/>
    </source>
</evidence>
<evidence type="ECO:0000256" key="1">
    <source>
        <dbReference type="ARBA" id="ARBA00010617"/>
    </source>
</evidence>
<keyword evidence="2" id="KW-0479">Metal-binding</keyword>
<accession>A0A0F9XLW9</accession>
<evidence type="ECO:0000256" key="5">
    <source>
        <dbReference type="ARBA" id="ARBA00023033"/>
    </source>
</evidence>
<dbReference type="GO" id="GO:0004497">
    <property type="term" value="F:monooxygenase activity"/>
    <property type="evidence" value="ECO:0007669"/>
    <property type="project" value="UniProtKB-KW"/>
</dbReference>
<evidence type="ECO:0000256" key="2">
    <source>
        <dbReference type="ARBA" id="ARBA00022723"/>
    </source>
</evidence>
<sequence length="305" mass="34489">MSPWKESVKRARKAAVTALNQQAVQTYLPFIDLESTTSINELVQNFKNGFDVDPNGYFQRFSFNISPTLCYGIRIDGTFRDHTLNEVVQVERELDNIHGIAHNWQDYVPLLQLWAGFKTNAIKFRSRRDEYSLDFYEQLKPRIAAGTDNPCIAGNVLKNPGAKLGDTYLSSPHGQEIQDHMYEENLKAYSNEDPWDACLIEERCEFVVSFIKVSITIVLTHSIWGVPKKGSIRDITYKGAVIPAGAPFLVNMWAANHDPKQFHRPMDFIPDRFVGVSEAGRGTQHYGYGAGSRMCAGAHLANREL</sequence>
<dbReference type="GO" id="GO:0020037">
    <property type="term" value="F:heme binding"/>
    <property type="evidence" value="ECO:0007669"/>
    <property type="project" value="InterPro"/>
</dbReference>
<evidence type="ECO:0000313" key="7">
    <source>
        <dbReference type="Proteomes" id="UP000034112"/>
    </source>
</evidence>
<dbReference type="InterPro" id="IPR001128">
    <property type="entry name" value="Cyt_P450"/>
</dbReference>
<keyword evidence="3" id="KW-0560">Oxidoreductase</keyword>
<evidence type="ECO:0000256" key="4">
    <source>
        <dbReference type="ARBA" id="ARBA00023004"/>
    </source>
</evidence>
<dbReference type="Pfam" id="PF00067">
    <property type="entry name" value="p450"/>
    <property type="match status" value="1"/>
</dbReference>
<dbReference type="GO" id="GO:0005506">
    <property type="term" value="F:iron ion binding"/>
    <property type="evidence" value="ECO:0007669"/>
    <property type="project" value="InterPro"/>
</dbReference>
<comment type="similarity">
    <text evidence="1">Belongs to the cytochrome P450 family.</text>
</comment>
<dbReference type="PANTHER" id="PTHR46300:SF2">
    <property type="entry name" value="CYTOCHROME P450 MONOOXYGENASE ALNH-RELATED"/>
    <property type="match status" value="1"/>
</dbReference>
<comment type="caution">
    <text evidence="6">The sequence shown here is derived from an EMBL/GenBank/DDBJ whole genome shotgun (WGS) entry which is preliminary data.</text>
</comment>
<dbReference type="SUPFAM" id="SSF48264">
    <property type="entry name" value="Cytochrome P450"/>
    <property type="match status" value="1"/>
</dbReference>
<dbReference type="GO" id="GO:0016705">
    <property type="term" value="F:oxidoreductase activity, acting on paired donors, with incorporation or reduction of molecular oxygen"/>
    <property type="evidence" value="ECO:0007669"/>
    <property type="project" value="InterPro"/>
</dbReference>
<dbReference type="InterPro" id="IPR002397">
    <property type="entry name" value="Cyt_P450_B"/>
</dbReference>
<reference evidence="7" key="1">
    <citation type="journal article" date="2015" name="Genome Announc.">
        <title>Draft whole-genome sequence of the biocontrol agent Trichoderma harzianum T6776.</title>
        <authorList>
            <person name="Baroncelli R."/>
            <person name="Piaggeschi G."/>
            <person name="Fiorini L."/>
            <person name="Bertolini E."/>
            <person name="Zapparata A."/>
            <person name="Pe M.E."/>
            <person name="Sarrocco S."/>
            <person name="Vannacci G."/>
        </authorList>
    </citation>
    <scope>NUCLEOTIDE SEQUENCE [LARGE SCALE GENOMIC DNA]</scope>
    <source>
        <strain evidence="7">T6776</strain>
    </source>
</reference>
<proteinExistence type="inferred from homology"/>
<keyword evidence="4" id="KW-0408">Iron</keyword>
<keyword evidence="5" id="KW-0503">Monooxygenase</keyword>
<dbReference type="PRINTS" id="PR00359">
    <property type="entry name" value="BP450"/>
</dbReference>
<name>A0A0F9XLW9_TRIHA</name>
<dbReference type="OMA" id="SIMWAIL"/>
<organism evidence="6 7">
    <name type="scientific">Trichoderma harzianum</name>
    <name type="common">Hypocrea lixii</name>
    <dbReference type="NCBI Taxonomy" id="5544"/>
    <lineage>
        <taxon>Eukaryota</taxon>
        <taxon>Fungi</taxon>
        <taxon>Dikarya</taxon>
        <taxon>Ascomycota</taxon>
        <taxon>Pezizomycotina</taxon>
        <taxon>Sordariomycetes</taxon>
        <taxon>Hypocreomycetidae</taxon>
        <taxon>Hypocreales</taxon>
        <taxon>Hypocreaceae</taxon>
        <taxon>Trichoderma</taxon>
    </lineage>
</organism>
<dbReference type="InterPro" id="IPR036396">
    <property type="entry name" value="Cyt_P450_sf"/>
</dbReference>
<evidence type="ECO:0000256" key="3">
    <source>
        <dbReference type="ARBA" id="ARBA00023002"/>
    </source>
</evidence>
<dbReference type="OrthoDB" id="1055148at2759"/>
<dbReference type="EMBL" id="JOKZ01000041">
    <property type="protein sequence ID" value="KKP05776.1"/>
    <property type="molecule type" value="Genomic_DNA"/>
</dbReference>
<dbReference type="PANTHER" id="PTHR46300">
    <property type="entry name" value="P450, PUTATIVE (EUROFUNG)-RELATED-RELATED"/>
    <property type="match status" value="1"/>
</dbReference>
<protein>
    <submittedName>
        <fullName evidence="6">Phenylacetate 2-hydroxylase</fullName>
    </submittedName>
</protein>
<dbReference type="AlphaFoldDB" id="A0A0F9XLW9"/>
<dbReference type="InterPro" id="IPR050364">
    <property type="entry name" value="Cytochrome_P450_fung"/>
</dbReference>
<dbReference type="Gene3D" id="1.10.630.10">
    <property type="entry name" value="Cytochrome P450"/>
    <property type="match status" value="2"/>
</dbReference>
<gene>
    <name evidence="6" type="ORF">THAR02_02150</name>
</gene>